<gene>
    <name evidence="1" type="primary">GVP36_7</name>
    <name evidence="1" type="ORF">K7432_015621</name>
</gene>
<dbReference type="Pfam" id="PF10455">
    <property type="entry name" value="BAR_2"/>
    <property type="match status" value="1"/>
</dbReference>
<evidence type="ECO:0000313" key="2">
    <source>
        <dbReference type="Proteomes" id="UP001479436"/>
    </source>
</evidence>
<proteinExistence type="predicted"/>
<organism evidence="1 2">
    <name type="scientific">Basidiobolus ranarum</name>
    <dbReference type="NCBI Taxonomy" id="34480"/>
    <lineage>
        <taxon>Eukaryota</taxon>
        <taxon>Fungi</taxon>
        <taxon>Fungi incertae sedis</taxon>
        <taxon>Zoopagomycota</taxon>
        <taxon>Entomophthoromycotina</taxon>
        <taxon>Basidiobolomycetes</taxon>
        <taxon>Basidiobolales</taxon>
        <taxon>Basidiobolaceae</taxon>
        <taxon>Basidiobolus</taxon>
    </lineage>
</organism>
<feature type="non-terminal residue" evidence="1">
    <location>
        <position position="87"/>
    </location>
</feature>
<keyword evidence="2" id="KW-1185">Reference proteome</keyword>
<dbReference type="Gene3D" id="1.20.1270.60">
    <property type="entry name" value="Arfaptin homology (AH) domain/BAR domain"/>
    <property type="match status" value="1"/>
</dbReference>
<reference evidence="1 2" key="1">
    <citation type="submission" date="2023-04" db="EMBL/GenBank/DDBJ databases">
        <title>Genome of Basidiobolus ranarum AG-B5.</title>
        <authorList>
            <person name="Stajich J.E."/>
            <person name="Carter-House D."/>
            <person name="Gryganskyi A."/>
        </authorList>
    </citation>
    <scope>NUCLEOTIDE SEQUENCE [LARGE SCALE GENOMIC DNA]</scope>
    <source>
        <strain evidence="1 2">AG-B5</strain>
    </source>
</reference>
<evidence type="ECO:0000313" key="1">
    <source>
        <dbReference type="EMBL" id="KAK9760394.1"/>
    </source>
</evidence>
<dbReference type="InterPro" id="IPR027267">
    <property type="entry name" value="AH/BAR_dom_sf"/>
</dbReference>
<protein>
    <submittedName>
        <fullName evidence="1">BAR domain-containing protein</fullName>
    </submittedName>
</protein>
<dbReference type="SUPFAM" id="SSF103657">
    <property type="entry name" value="BAR/IMD domain-like"/>
    <property type="match status" value="1"/>
</dbReference>
<accession>A0ABR2WFY5</accession>
<dbReference type="EMBL" id="JASJQH010002187">
    <property type="protein sequence ID" value="KAK9760394.1"/>
    <property type="molecule type" value="Genomic_DNA"/>
</dbReference>
<dbReference type="Proteomes" id="UP001479436">
    <property type="component" value="Unassembled WGS sequence"/>
</dbReference>
<dbReference type="InterPro" id="IPR018859">
    <property type="entry name" value="BAR_dom-cont"/>
</dbReference>
<comment type="caution">
    <text evidence="1">The sequence shown here is derived from an EMBL/GenBank/DDBJ whole genome shotgun (WGS) entry which is preliminary data.</text>
</comment>
<sequence>MESLLTFRQKVNPWTAKVSQSFGQAKQLAQEKLGNAEVTQLPAEYLELEKKVDAIRNLHLSMLKISKVYSTESDDFRTQFQDSVADF</sequence>
<name>A0ABR2WFY5_9FUNG</name>